<feature type="domain" description="Homoserine dehydrogenase catalytic" evidence="17">
    <location>
        <begin position="662"/>
        <end position="870"/>
    </location>
</feature>
<dbReference type="InterPro" id="IPR054352">
    <property type="entry name" value="ACT_Aspartokinase"/>
</dbReference>
<dbReference type="InterPro" id="IPR045865">
    <property type="entry name" value="ACT-like_dom_sf"/>
</dbReference>
<dbReference type="CDD" id="cd04892">
    <property type="entry name" value="ACT_AK-like_2"/>
    <property type="match status" value="1"/>
</dbReference>
<feature type="region of interest" description="Disordered" evidence="15">
    <location>
        <begin position="1"/>
        <end position="20"/>
    </location>
</feature>
<dbReference type="SUPFAM" id="SSF55021">
    <property type="entry name" value="ACT-like"/>
    <property type="match status" value="1"/>
</dbReference>
<dbReference type="PANTHER" id="PTHR43070:SF3">
    <property type="entry name" value="HOMOSERINE DEHYDROGENASE"/>
    <property type="match status" value="1"/>
</dbReference>
<gene>
    <name evidence="19" type="ORF">Ae201684_005273</name>
</gene>
<dbReference type="Proteomes" id="UP000481153">
    <property type="component" value="Unassembled WGS sequence"/>
</dbReference>
<keyword evidence="6" id="KW-0418">Kinase</keyword>
<dbReference type="Pfam" id="PF22468">
    <property type="entry name" value="ACT_9"/>
    <property type="match status" value="1"/>
</dbReference>
<dbReference type="AlphaFoldDB" id="A0A6G0XFU7"/>
<dbReference type="Gene3D" id="3.30.360.10">
    <property type="entry name" value="Dihydrodipicolinate Reductase, domain 2"/>
    <property type="match status" value="1"/>
</dbReference>
<name>A0A6G0XFU7_9STRA</name>
<evidence type="ECO:0000256" key="9">
    <source>
        <dbReference type="ARBA" id="ARBA00023002"/>
    </source>
</evidence>
<feature type="domain" description="Aspartokinase ACT" evidence="18">
    <location>
        <begin position="435"/>
        <end position="495"/>
    </location>
</feature>
<evidence type="ECO:0000256" key="12">
    <source>
        <dbReference type="ARBA" id="ARBA00029440"/>
    </source>
</evidence>
<keyword evidence="7" id="KW-0067">ATP-binding</keyword>
<evidence type="ECO:0000256" key="14">
    <source>
        <dbReference type="ARBA" id="ARBA00048561"/>
    </source>
</evidence>
<keyword evidence="20" id="KW-1185">Reference proteome</keyword>
<evidence type="ECO:0000256" key="15">
    <source>
        <dbReference type="SAM" id="MobiDB-lite"/>
    </source>
</evidence>
<dbReference type="InterPro" id="IPR001341">
    <property type="entry name" value="Asp_kinase"/>
</dbReference>
<dbReference type="GO" id="GO:0004412">
    <property type="term" value="F:homoserine dehydrogenase activity"/>
    <property type="evidence" value="ECO:0007669"/>
    <property type="project" value="InterPro"/>
</dbReference>
<dbReference type="InterPro" id="IPR001048">
    <property type="entry name" value="Asp/Glu/Uridylate_kinase"/>
</dbReference>
<dbReference type="Gene3D" id="3.40.1160.10">
    <property type="entry name" value="Acetylglutamate kinase-like"/>
    <property type="match status" value="1"/>
</dbReference>
<dbReference type="VEuPathDB" id="FungiDB:AeMF1_016002"/>
<evidence type="ECO:0000259" key="16">
    <source>
        <dbReference type="Pfam" id="PF00696"/>
    </source>
</evidence>
<keyword evidence="5" id="KW-0547">Nucleotide-binding</keyword>
<accession>A0A6G0XFU7</accession>
<dbReference type="InterPro" id="IPR036393">
    <property type="entry name" value="AceGlu_kinase-like_sf"/>
</dbReference>
<dbReference type="SUPFAM" id="SSF55347">
    <property type="entry name" value="Glyceraldehyde-3-phosphate dehydrogenase-like, C-terminal domain"/>
    <property type="match status" value="1"/>
</dbReference>
<evidence type="ECO:0000259" key="18">
    <source>
        <dbReference type="Pfam" id="PF22468"/>
    </source>
</evidence>
<dbReference type="GO" id="GO:0005524">
    <property type="term" value="F:ATP binding"/>
    <property type="evidence" value="ECO:0007669"/>
    <property type="project" value="UniProtKB-KW"/>
</dbReference>
<comment type="caution">
    <text evidence="19">The sequence shown here is derived from an EMBL/GenBank/DDBJ whole genome shotgun (WGS) entry which is preliminary data.</text>
</comment>
<dbReference type="InterPro" id="IPR042199">
    <property type="entry name" value="AsparK_Bifunc_asparK/hSer_DH"/>
</dbReference>
<dbReference type="InterPro" id="IPR001342">
    <property type="entry name" value="HDH_cat"/>
</dbReference>
<evidence type="ECO:0000256" key="10">
    <source>
        <dbReference type="ARBA" id="ARBA00023027"/>
    </source>
</evidence>
<feature type="domain" description="Aspartate/glutamate/uridylate kinase" evidence="16">
    <location>
        <begin position="26"/>
        <end position="314"/>
    </location>
</feature>
<organism evidence="19 20">
    <name type="scientific">Aphanomyces euteiches</name>
    <dbReference type="NCBI Taxonomy" id="100861"/>
    <lineage>
        <taxon>Eukaryota</taxon>
        <taxon>Sar</taxon>
        <taxon>Stramenopiles</taxon>
        <taxon>Oomycota</taxon>
        <taxon>Saprolegniomycetes</taxon>
        <taxon>Saprolegniales</taxon>
        <taxon>Verrucalvaceae</taxon>
        <taxon>Aphanomyces</taxon>
    </lineage>
</organism>
<dbReference type="UniPathway" id="UPA00051">
    <property type="reaction ID" value="UER00465"/>
</dbReference>
<sequence>MQWPTQSGLPPPLDINENDLDHKKGKRNVFKFGGTSVGSPERLFQLVSIVKSERERVIAVVVSAMAKNTDILLDAAALAAAGDIEQALAKIDTVEEITIRNANETQHKILGEDHPIEDMTEQIREFHQPLRQLLLGMSLLREKTLAALDTILSFGERISATIVAKLLTANGVPAVYVDARKWVTTNDSFGCAKVDFEASKEKLIQLASTWGDALPVITGFIGKSKSDRTTTLGRNGSDYTATLIGACLQADYVVINTDISGVMTADPRIVQSATSVSHLSHHEALELAIYGTRMFHTRTMVPLIHSGVTMLIRNTMDPHGQGTYISSVASADKSVTCTTSLENLSLIEVRTRILQEADRSEQAYSNIGARVVQSLEQHRISIWLSIRAAHGQSIAVVVPSAQEPLARQAISEELKSEIELNEVETIDSITPVTMLSVVGEKLNKASTNAAKMFSALANAAIDVLAVGQGTSSRSLSCIIHGAKTKLAVRRVHDAFNVSTLVVSLVLLGCNSTTRGILDKIACQGWICTQRHNIELRVVGFGSNCSSFQFDPNGLDISKLMAHLQGCSKGRPLNRESTGYEHARPSPEILSAFHNLSCPILVDCSGRSDHKDLYSRCFDTDIHVVVSNVRSANSMPKTTHGDSRQSTHPCFFLYNSVVGASLPIFDTLTNLLNTGDKLERVDAALSGTLGFVTDQVMHGVKLSQAICDAWSRGYMEADPKDDLSGKDVAQKVKAFARALGVNLELDEIEVTPFVPDHVLNPLNWDDDVVDIEALIKALEAYDSTFTAEFVEPALSQGKRIRYVATLVLETTSVRARIEPLLVDESHPTFRAQDNDIAVGLTTMEYNTRPLVLTGSGSGGVASATGVIRDILVISKSLKGN</sequence>
<comment type="similarity">
    <text evidence="1">In the C-terminal section; belongs to the homoserine dehydrogenase family.</text>
</comment>
<dbReference type="SUPFAM" id="SSF53633">
    <property type="entry name" value="Carbamate kinase-like"/>
    <property type="match status" value="1"/>
</dbReference>
<comment type="catalytic activity">
    <reaction evidence="14">
        <text>L-aspartate + ATP = 4-phospho-L-aspartate + ADP</text>
        <dbReference type="Rhea" id="RHEA:23776"/>
        <dbReference type="ChEBI" id="CHEBI:29991"/>
        <dbReference type="ChEBI" id="CHEBI:30616"/>
        <dbReference type="ChEBI" id="CHEBI:57535"/>
        <dbReference type="ChEBI" id="CHEBI:456216"/>
        <dbReference type="EC" id="2.7.2.4"/>
    </reaction>
    <physiologicalReaction direction="left-to-right" evidence="14">
        <dbReference type="Rhea" id="RHEA:23777"/>
    </physiologicalReaction>
</comment>
<reference evidence="19 20" key="1">
    <citation type="submission" date="2019-07" db="EMBL/GenBank/DDBJ databases">
        <title>Genomics analysis of Aphanomyces spp. identifies a new class of oomycete effector associated with host adaptation.</title>
        <authorList>
            <person name="Gaulin E."/>
        </authorList>
    </citation>
    <scope>NUCLEOTIDE SEQUENCE [LARGE SCALE GENOMIC DNA]</scope>
    <source>
        <strain evidence="19 20">ATCC 201684</strain>
    </source>
</reference>
<evidence type="ECO:0000313" key="19">
    <source>
        <dbReference type="EMBL" id="KAF0739093.1"/>
    </source>
</evidence>
<evidence type="ECO:0000256" key="11">
    <source>
        <dbReference type="ARBA" id="ARBA00023053"/>
    </source>
</evidence>
<keyword evidence="4" id="KW-0479">Metal-binding</keyword>
<dbReference type="Pfam" id="PF00696">
    <property type="entry name" value="AA_kinase"/>
    <property type="match status" value="1"/>
</dbReference>
<evidence type="ECO:0000256" key="6">
    <source>
        <dbReference type="ARBA" id="ARBA00022777"/>
    </source>
</evidence>
<dbReference type="UniPathway" id="UPA00050">
    <property type="reaction ID" value="UER00063"/>
</dbReference>
<keyword evidence="9" id="KW-0560">Oxidoreductase</keyword>
<evidence type="ECO:0000256" key="13">
    <source>
        <dbReference type="ARBA" id="ARBA00044938"/>
    </source>
</evidence>
<dbReference type="Pfam" id="PF00742">
    <property type="entry name" value="Homoserine_dh"/>
    <property type="match status" value="1"/>
</dbReference>
<dbReference type="EMBL" id="VJMJ01000067">
    <property type="protein sequence ID" value="KAF0739093.1"/>
    <property type="molecule type" value="Genomic_DNA"/>
</dbReference>
<dbReference type="Gene3D" id="3.40.50.720">
    <property type="entry name" value="NAD(P)-binding Rossmann-like Domain"/>
    <property type="match status" value="1"/>
</dbReference>
<keyword evidence="10" id="KW-0520">NAD</keyword>
<dbReference type="NCBIfam" id="TIGR00657">
    <property type="entry name" value="asp_kinases"/>
    <property type="match status" value="1"/>
</dbReference>
<evidence type="ECO:0000256" key="7">
    <source>
        <dbReference type="ARBA" id="ARBA00022840"/>
    </source>
</evidence>
<keyword evidence="11" id="KW-0915">Sodium</keyword>
<evidence type="ECO:0000313" key="20">
    <source>
        <dbReference type="Proteomes" id="UP000481153"/>
    </source>
</evidence>
<dbReference type="InterPro" id="IPR011147">
    <property type="entry name" value="Bifunc_Aspkin/hSer_DH"/>
</dbReference>
<evidence type="ECO:0000256" key="8">
    <source>
        <dbReference type="ARBA" id="ARBA00022857"/>
    </source>
</evidence>
<comment type="pathway">
    <text evidence="12">Amino-acid biosynthesis.</text>
</comment>
<dbReference type="InterPro" id="IPR036291">
    <property type="entry name" value="NAD(P)-bd_dom_sf"/>
</dbReference>
<protein>
    <submittedName>
        <fullName evidence="19">Uncharacterized protein</fullName>
    </submittedName>
</protein>
<evidence type="ECO:0000256" key="2">
    <source>
        <dbReference type="ARBA" id="ARBA00010046"/>
    </source>
</evidence>
<keyword evidence="8" id="KW-0521">NADP</keyword>
<evidence type="ECO:0000256" key="1">
    <source>
        <dbReference type="ARBA" id="ARBA00007952"/>
    </source>
</evidence>
<dbReference type="GO" id="GO:0009088">
    <property type="term" value="P:threonine biosynthetic process"/>
    <property type="evidence" value="ECO:0007669"/>
    <property type="project" value="UniProtKB-UniPathway"/>
</dbReference>
<evidence type="ECO:0000259" key="17">
    <source>
        <dbReference type="Pfam" id="PF00742"/>
    </source>
</evidence>
<dbReference type="GO" id="GO:0004072">
    <property type="term" value="F:aspartate kinase activity"/>
    <property type="evidence" value="ECO:0007669"/>
    <property type="project" value="UniProtKB-EC"/>
</dbReference>
<evidence type="ECO:0000256" key="3">
    <source>
        <dbReference type="ARBA" id="ARBA00022679"/>
    </source>
</evidence>
<dbReference type="GO" id="GO:0046872">
    <property type="term" value="F:metal ion binding"/>
    <property type="evidence" value="ECO:0007669"/>
    <property type="project" value="UniProtKB-KW"/>
</dbReference>
<evidence type="ECO:0000256" key="5">
    <source>
        <dbReference type="ARBA" id="ARBA00022741"/>
    </source>
</evidence>
<keyword evidence="3" id="KW-0808">Transferase</keyword>
<proteinExistence type="inferred from homology"/>
<comment type="similarity">
    <text evidence="2">In the N-terminal section; belongs to the aspartokinase family.</text>
</comment>
<dbReference type="SUPFAM" id="SSF51735">
    <property type="entry name" value="NAD(P)-binding Rossmann-fold domains"/>
    <property type="match status" value="1"/>
</dbReference>
<comment type="function">
    <text evidence="13">Bifunctional aspartate kinase and homoserine dehydrogenase that catalyzes the first and the third steps toward the synthesis of lysine, methionine and threonine from aspartate.</text>
</comment>
<dbReference type="PROSITE" id="PS00324">
    <property type="entry name" value="ASPARTOKINASE"/>
    <property type="match status" value="1"/>
</dbReference>
<dbReference type="InterPro" id="IPR018042">
    <property type="entry name" value="Aspartate_kinase_CS"/>
</dbReference>
<dbReference type="PANTHER" id="PTHR43070">
    <property type="match status" value="1"/>
</dbReference>
<dbReference type="Gene3D" id="1.20.120.1320">
    <property type="entry name" value="Aspartokinase, catalytic domain"/>
    <property type="match status" value="1"/>
</dbReference>
<evidence type="ECO:0000256" key="4">
    <source>
        <dbReference type="ARBA" id="ARBA00022723"/>
    </source>
</evidence>
<dbReference type="Gene3D" id="3.30.2130.10">
    <property type="entry name" value="VC0802-like"/>
    <property type="match status" value="1"/>
</dbReference>